<evidence type="ECO:0000259" key="10">
    <source>
        <dbReference type="Pfam" id="PF10290"/>
    </source>
</evidence>
<keyword evidence="4 8" id="KW-0732">Signal</keyword>
<dbReference type="STRING" id="65357.A0A024GNL1"/>
<keyword evidence="6" id="KW-0326">Glycosidase</keyword>
<gene>
    <name evidence="11" type="ORF">BN9_095890</name>
</gene>
<evidence type="ECO:0000256" key="8">
    <source>
        <dbReference type="SAM" id="SignalP"/>
    </source>
</evidence>
<evidence type="ECO:0000256" key="4">
    <source>
        <dbReference type="ARBA" id="ARBA00022729"/>
    </source>
</evidence>
<keyword evidence="12" id="KW-1185">Reference proteome</keyword>
<dbReference type="SMART" id="SM00205">
    <property type="entry name" value="THN"/>
    <property type="match status" value="1"/>
</dbReference>
<protein>
    <recommendedName>
        <fullName evidence="3">glucan endo-1,3-beta-D-glucosidase</fullName>
        <ecNumber evidence="3">3.2.1.39</ecNumber>
    </recommendedName>
</protein>
<dbReference type="GO" id="GO:0042973">
    <property type="term" value="F:glucan endo-1,3-beta-D-glucosidase activity"/>
    <property type="evidence" value="ECO:0007669"/>
    <property type="project" value="UniProtKB-EC"/>
</dbReference>
<proteinExistence type="inferred from homology"/>
<dbReference type="InterPro" id="IPR018805">
    <property type="entry name" value="YJL171C/Tos1_C"/>
</dbReference>
<dbReference type="Gene3D" id="2.60.110.10">
    <property type="entry name" value="Thaumatin"/>
    <property type="match status" value="2"/>
</dbReference>
<evidence type="ECO:0000256" key="1">
    <source>
        <dbReference type="ARBA" id="ARBA00000382"/>
    </source>
</evidence>
<dbReference type="EC" id="3.2.1.39" evidence="3"/>
<evidence type="ECO:0000256" key="2">
    <source>
        <dbReference type="ARBA" id="ARBA00006055"/>
    </source>
</evidence>
<dbReference type="InterPro" id="IPR037176">
    <property type="entry name" value="Osmotin/thaumatin-like_sf"/>
</dbReference>
<evidence type="ECO:0000313" key="12">
    <source>
        <dbReference type="Proteomes" id="UP000053237"/>
    </source>
</evidence>
<evidence type="ECO:0000256" key="5">
    <source>
        <dbReference type="ARBA" id="ARBA00022801"/>
    </source>
</evidence>
<evidence type="ECO:0000256" key="6">
    <source>
        <dbReference type="ARBA" id="ARBA00023295"/>
    </source>
</evidence>
<dbReference type="Pfam" id="PF10290">
    <property type="entry name" value="YJL171C_Tos1_N"/>
    <property type="match status" value="1"/>
</dbReference>
<evidence type="ECO:0000313" key="11">
    <source>
        <dbReference type="EMBL" id="CCI48459.1"/>
    </source>
</evidence>
<sequence length="497" mass="53984">MILVFKLFVGTCLGLTSAVIFTFKNQCSYTINLFDNQRVEDIACGGSIERSFTPGYNNMFRHGTSPDATLVEISVETSRTWYDISTVSPGGGYCSSYENCKSLTGKVGYNVPISITPSDPSQSPPCIPLVCESEACPDAYLYPTDDTKTHNCIASVDFLVSFCPSNSNSTLNGSPGTNDPPHPITVQSSFTYTGKEAGNVAGSYQMVMGLKDCSRETVQFSNPVGPMSEEATMVFRGPMIIYNIAIFVAHGDQWDRVSYYDKDIPDDDNIVFMNNANIDYSGERSPQAYASANGLESATSPTHFDGLLADASDSGGQTWTAGAKTGAEINIMTSKKCADSENGQESCKGYYGDYGFHGWNGGKKIFVAKVMMPPGNTTNQPAIWLLNAQIVRSNQYQCNCRNQGGIGGCGELDIAEVIETNVQHDKVSTHYYFYDGSIQAGADNFASRPSTEPTVYITVFDDSNEGLIKILQLSENDFNFDVKSIAYSQISAWLNAS</sequence>
<feature type="domain" description="Cell wall protein YJL171C/Tos1 N-terminal" evidence="10">
    <location>
        <begin position="200"/>
        <end position="247"/>
    </location>
</feature>
<dbReference type="Proteomes" id="UP000053237">
    <property type="component" value="Unassembled WGS sequence"/>
</dbReference>
<evidence type="ECO:0000256" key="7">
    <source>
        <dbReference type="ARBA" id="ARBA00023316"/>
    </source>
</evidence>
<name>A0A024GNL1_9STRA</name>
<dbReference type="AlphaFoldDB" id="A0A024GNL1"/>
<reference evidence="11 12" key="1">
    <citation type="submission" date="2012-05" db="EMBL/GenBank/DDBJ databases">
        <title>Recombination and specialization in a pathogen metapopulation.</title>
        <authorList>
            <person name="Gardiner A."/>
            <person name="Kemen E."/>
            <person name="Schultz-Larsen T."/>
            <person name="MacLean D."/>
            <person name="Van Oosterhout C."/>
            <person name="Jones J.D.G."/>
        </authorList>
    </citation>
    <scope>NUCLEOTIDE SEQUENCE [LARGE SCALE GENOMIC DNA]</scope>
    <source>
        <strain evidence="11 12">Ac Nc2</strain>
    </source>
</reference>
<dbReference type="Pfam" id="PF10287">
    <property type="entry name" value="YJL171C_Tos1_C"/>
    <property type="match status" value="1"/>
</dbReference>
<dbReference type="InterPro" id="IPR001938">
    <property type="entry name" value="Thaumatin"/>
</dbReference>
<organism evidence="11 12">
    <name type="scientific">Albugo candida</name>
    <dbReference type="NCBI Taxonomy" id="65357"/>
    <lineage>
        <taxon>Eukaryota</taxon>
        <taxon>Sar</taxon>
        <taxon>Stramenopiles</taxon>
        <taxon>Oomycota</taxon>
        <taxon>Peronosporomycetes</taxon>
        <taxon>Albuginales</taxon>
        <taxon>Albuginaceae</taxon>
        <taxon>Albugo</taxon>
    </lineage>
</organism>
<keyword evidence="5" id="KW-0378">Hydrolase</keyword>
<comment type="catalytic activity">
    <reaction evidence="1">
        <text>Hydrolysis of (1-&gt;3)-beta-D-glucosidic linkages in (1-&gt;3)-beta-D-glucans.</text>
        <dbReference type="EC" id="3.2.1.39"/>
    </reaction>
</comment>
<dbReference type="InterPro" id="IPR018807">
    <property type="entry name" value="YJL171C/Tos1_N"/>
</dbReference>
<feature type="signal peptide" evidence="8">
    <location>
        <begin position="1"/>
        <end position="18"/>
    </location>
</feature>
<dbReference type="SUPFAM" id="SSF49870">
    <property type="entry name" value="Osmotin, thaumatin-like protein"/>
    <property type="match status" value="1"/>
</dbReference>
<comment type="caution">
    <text evidence="11">The sequence shown here is derived from an EMBL/GenBank/DDBJ whole genome shotgun (WGS) entry which is preliminary data.</text>
</comment>
<feature type="chain" id="PRO_5001529710" description="glucan endo-1,3-beta-D-glucosidase" evidence="8">
    <location>
        <begin position="19"/>
        <end position="497"/>
    </location>
</feature>
<evidence type="ECO:0000256" key="3">
    <source>
        <dbReference type="ARBA" id="ARBA00012780"/>
    </source>
</evidence>
<dbReference type="PANTHER" id="PTHR31737">
    <property type="entry name" value="PROTEIN TOS1"/>
    <property type="match status" value="1"/>
</dbReference>
<dbReference type="PANTHER" id="PTHR31737:SF2">
    <property type="entry name" value="PROTEIN TOS1"/>
    <property type="match status" value="1"/>
</dbReference>
<dbReference type="InParanoid" id="A0A024GNL1"/>
<accession>A0A024GNL1</accession>
<dbReference type="EMBL" id="CAIX01000227">
    <property type="protein sequence ID" value="CCI48459.1"/>
    <property type="molecule type" value="Genomic_DNA"/>
</dbReference>
<evidence type="ECO:0000259" key="9">
    <source>
        <dbReference type="Pfam" id="PF10287"/>
    </source>
</evidence>
<dbReference type="OrthoDB" id="118256at2759"/>
<comment type="similarity">
    <text evidence="2">Belongs to the PGA52 family.</text>
</comment>
<feature type="domain" description="Cell wall protein YJL171C/Tos1 C-terminal" evidence="9">
    <location>
        <begin position="253"/>
        <end position="493"/>
    </location>
</feature>
<dbReference type="GO" id="GO:0071555">
    <property type="term" value="P:cell wall organization"/>
    <property type="evidence" value="ECO:0007669"/>
    <property type="project" value="UniProtKB-KW"/>
</dbReference>
<dbReference type="PROSITE" id="PS51367">
    <property type="entry name" value="THAUMATIN_2"/>
    <property type="match status" value="1"/>
</dbReference>
<keyword evidence="7" id="KW-0961">Cell wall biogenesis/degradation</keyword>